<dbReference type="PANTHER" id="PTHR33164:SF104">
    <property type="entry name" value="TRANSCRIPTIONAL REGULATORY PROTEIN"/>
    <property type="match status" value="1"/>
</dbReference>
<dbReference type="Proteomes" id="UP000236569">
    <property type="component" value="Unassembled WGS sequence"/>
</dbReference>
<gene>
    <name evidence="2" type="ORF">DAERI_080048</name>
</gene>
<dbReference type="InterPro" id="IPR036388">
    <property type="entry name" value="WH-like_DNA-bd_sf"/>
</dbReference>
<dbReference type="InterPro" id="IPR000835">
    <property type="entry name" value="HTH_MarR-typ"/>
</dbReference>
<dbReference type="EMBL" id="BFAG01000008">
    <property type="protein sequence ID" value="GBF06257.1"/>
    <property type="molecule type" value="Genomic_DNA"/>
</dbReference>
<dbReference type="Pfam" id="PF12802">
    <property type="entry name" value="MarR_2"/>
    <property type="match status" value="1"/>
</dbReference>
<dbReference type="GO" id="GO:0006950">
    <property type="term" value="P:response to stress"/>
    <property type="evidence" value="ECO:0007669"/>
    <property type="project" value="TreeGrafter"/>
</dbReference>
<accession>A0A2I9DU75</accession>
<dbReference type="PRINTS" id="PR00598">
    <property type="entry name" value="HTHMARR"/>
</dbReference>
<dbReference type="OrthoDB" id="32523at2"/>
<dbReference type="PROSITE" id="PS50995">
    <property type="entry name" value="HTH_MARR_2"/>
    <property type="match status" value="1"/>
</dbReference>
<organism evidence="2 3">
    <name type="scientific">Deinococcus aerius</name>
    <dbReference type="NCBI Taxonomy" id="200253"/>
    <lineage>
        <taxon>Bacteria</taxon>
        <taxon>Thermotogati</taxon>
        <taxon>Deinococcota</taxon>
        <taxon>Deinococci</taxon>
        <taxon>Deinococcales</taxon>
        <taxon>Deinococcaceae</taxon>
        <taxon>Deinococcus</taxon>
    </lineage>
</organism>
<proteinExistence type="predicted"/>
<sequence length="179" mass="19162">MTSSLTPDFLNRLQEDWARVRPGLDPAPMLTVVLLGRLNAALGRQLERTYLPSGINAAGWDLLLTLYRSAPPEGLTPTQLSELAAITGPSMTNRVGRLVERGLAERRGGGGDRRSVRIRLTPEGRALVERLLPQHLANTARILSALGPGETETLRQLAGQLLGALEVQAGGEQDESAAG</sequence>
<protein>
    <submittedName>
        <fullName evidence="2">MarR family transcriptional regulator</fullName>
    </submittedName>
</protein>
<evidence type="ECO:0000259" key="1">
    <source>
        <dbReference type="PROSITE" id="PS50995"/>
    </source>
</evidence>
<dbReference type="Gene3D" id="1.10.10.10">
    <property type="entry name" value="Winged helix-like DNA-binding domain superfamily/Winged helix DNA-binding domain"/>
    <property type="match status" value="1"/>
</dbReference>
<name>A0A2I9DU75_9DEIO</name>
<dbReference type="GO" id="GO:0003700">
    <property type="term" value="F:DNA-binding transcription factor activity"/>
    <property type="evidence" value="ECO:0007669"/>
    <property type="project" value="InterPro"/>
</dbReference>
<dbReference type="SMART" id="SM00347">
    <property type="entry name" value="HTH_MARR"/>
    <property type="match status" value="1"/>
</dbReference>
<feature type="domain" description="HTH marR-type" evidence="1">
    <location>
        <begin position="28"/>
        <end position="163"/>
    </location>
</feature>
<reference evidence="3" key="1">
    <citation type="submission" date="2018-01" db="EMBL/GenBank/DDBJ databases">
        <title>Draft Genome Sequence of the Radioresistant Bacterium Deinococcus aerius TR0125, Isolated from the Higher Atmosphere above Japan.</title>
        <authorList>
            <person name="Satoh K."/>
            <person name="Arai H."/>
            <person name="Sanzen T."/>
            <person name="Kawaguchi Y."/>
            <person name="Hayashi H."/>
            <person name="Yokobori S."/>
            <person name="Yamagishi A."/>
            <person name="Oono Y."/>
            <person name="Narumi I."/>
        </authorList>
    </citation>
    <scope>NUCLEOTIDE SEQUENCE [LARGE SCALE GENOMIC DNA]</scope>
    <source>
        <strain evidence="3">TR0125</strain>
    </source>
</reference>
<dbReference type="InterPro" id="IPR039422">
    <property type="entry name" value="MarR/SlyA-like"/>
</dbReference>
<keyword evidence="3" id="KW-1185">Reference proteome</keyword>
<dbReference type="PANTHER" id="PTHR33164">
    <property type="entry name" value="TRANSCRIPTIONAL REGULATOR, MARR FAMILY"/>
    <property type="match status" value="1"/>
</dbReference>
<evidence type="ECO:0000313" key="2">
    <source>
        <dbReference type="EMBL" id="GBF06257.1"/>
    </source>
</evidence>
<comment type="caution">
    <text evidence="2">The sequence shown here is derived from an EMBL/GenBank/DDBJ whole genome shotgun (WGS) entry which is preliminary data.</text>
</comment>
<dbReference type="InterPro" id="IPR036390">
    <property type="entry name" value="WH_DNA-bd_sf"/>
</dbReference>
<evidence type="ECO:0000313" key="3">
    <source>
        <dbReference type="Proteomes" id="UP000236569"/>
    </source>
</evidence>
<dbReference type="AlphaFoldDB" id="A0A2I9DU75"/>
<dbReference type="RefSeq" id="WP_103129645.1">
    <property type="nucleotide sequence ID" value="NZ_BFAG01000008.1"/>
</dbReference>
<dbReference type="SUPFAM" id="SSF46785">
    <property type="entry name" value="Winged helix' DNA-binding domain"/>
    <property type="match status" value="1"/>
</dbReference>